<dbReference type="RefSeq" id="WP_110888644.1">
    <property type="nucleotide sequence ID" value="NZ_QJSX01000022.1"/>
</dbReference>
<evidence type="ECO:0008006" key="3">
    <source>
        <dbReference type="Google" id="ProtNLM"/>
    </source>
</evidence>
<comment type="caution">
    <text evidence="1">The sequence shown here is derived from an EMBL/GenBank/DDBJ whole genome shotgun (WGS) entry which is preliminary data.</text>
</comment>
<dbReference type="EMBL" id="QJSX01000022">
    <property type="protein sequence ID" value="PYE49490.1"/>
    <property type="molecule type" value="Genomic_DNA"/>
</dbReference>
<sequence>MLDDLAAFERALHDGLGRALLHLQRASDAERTAVRAVVLDACVRDTAFDAQLEGRTSVYLADAAKLTGVWPDVRPHVLRALDDLRDTTAQFWDARQLVELLKLLAFDGDEHAARELRARFRQAADADDQLVRFFGPALLDLRGLRILPELLRDIGRALRRDAERVEDGELLQDARGLFGEDVVNDLLRVHEHDEDVRAYLDRVEELAGRVTANSSERAALDVSLAWARREVERSRTFNPSLMRWGERAADADVAELARDLDVERDSGRLKAMLTVFLRRPFPRDPTRLIALAEHDDSVVSYRAVRALGHLQHPDVRTLALRLLRTPGREGDGAELLHGHVELGDEDLLTDVASRASTWSPDERHAFVKNVTKLADAHPTSALLTLLASLFALQPCAACRALLVRALAVHDALPDWLREEAAWDASEELRAFVASLMHVDGHEDRPGEV</sequence>
<reference evidence="1 2" key="1">
    <citation type="submission" date="2018-06" db="EMBL/GenBank/DDBJ databases">
        <title>Genomic Encyclopedia of Type Strains, Phase IV (KMG-IV): sequencing the most valuable type-strain genomes for metagenomic binning, comparative biology and taxonomic classification.</title>
        <authorList>
            <person name="Goeker M."/>
        </authorList>
    </citation>
    <scope>NUCLEOTIDE SEQUENCE [LARGE SCALE GENOMIC DNA]</scope>
    <source>
        <strain evidence="1 2">DSM 18048</strain>
    </source>
</reference>
<gene>
    <name evidence="1" type="ORF">DES52_12236</name>
</gene>
<keyword evidence="2" id="KW-1185">Reference proteome</keyword>
<organism evidence="1 2">
    <name type="scientific">Deinococcus yavapaiensis KR-236</name>
    <dbReference type="NCBI Taxonomy" id="694435"/>
    <lineage>
        <taxon>Bacteria</taxon>
        <taxon>Thermotogati</taxon>
        <taxon>Deinococcota</taxon>
        <taxon>Deinococci</taxon>
        <taxon>Deinococcales</taxon>
        <taxon>Deinococcaceae</taxon>
        <taxon>Deinococcus</taxon>
    </lineage>
</organism>
<accession>A0A318SCR0</accession>
<evidence type="ECO:0000313" key="1">
    <source>
        <dbReference type="EMBL" id="PYE49490.1"/>
    </source>
</evidence>
<protein>
    <recommendedName>
        <fullName evidence="3">HEAT repeat protein</fullName>
    </recommendedName>
</protein>
<dbReference type="AlphaFoldDB" id="A0A318SCR0"/>
<dbReference type="Proteomes" id="UP000248326">
    <property type="component" value="Unassembled WGS sequence"/>
</dbReference>
<name>A0A318SCR0_9DEIO</name>
<proteinExistence type="predicted"/>
<evidence type="ECO:0000313" key="2">
    <source>
        <dbReference type="Proteomes" id="UP000248326"/>
    </source>
</evidence>
<dbReference type="OrthoDB" id="2568996at2"/>